<organism evidence="8 9">
    <name type="scientific">Phialocephala subalpina</name>
    <dbReference type="NCBI Taxonomy" id="576137"/>
    <lineage>
        <taxon>Eukaryota</taxon>
        <taxon>Fungi</taxon>
        <taxon>Dikarya</taxon>
        <taxon>Ascomycota</taxon>
        <taxon>Pezizomycotina</taxon>
        <taxon>Leotiomycetes</taxon>
        <taxon>Helotiales</taxon>
        <taxon>Mollisiaceae</taxon>
        <taxon>Phialocephala</taxon>
        <taxon>Phialocephala fortinii species complex</taxon>
    </lineage>
</organism>
<dbReference type="GO" id="GO:0005509">
    <property type="term" value="F:calcium ion binding"/>
    <property type="evidence" value="ECO:0007669"/>
    <property type="project" value="InterPro"/>
</dbReference>
<dbReference type="PIRSF" id="PIRSF017209">
    <property type="entry name" value="Memb_At2g17000_prd"/>
    <property type="match status" value="1"/>
</dbReference>
<comment type="similarity">
    <text evidence="2 4">Belongs to the MscS (TC 1.A.23) family.</text>
</comment>
<feature type="compositionally biased region" description="Polar residues" evidence="5">
    <location>
        <begin position="777"/>
        <end position="796"/>
    </location>
</feature>
<dbReference type="InterPro" id="IPR018247">
    <property type="entry name" value="EF_Hand_1_Ca_BS"/>
</dbReference>
<dbReference type="PANTHER" id="PTHR31323">
    <property type="entry name" value="MECHANOSENSITIVE ION CHANNEL PROTEIN MSY2"/>
    <property type="match status" value="1"/>
</dbReference>
<feature type="transmembrane region" description="Helical" evidence="6">
    <location>
        <begin position="462"/>
        <end position="483"/>
    </location>
</feature>
<dbReference type="InterPro" id="IPR002048">
    <property type="entry name" value="EF_hand_dom"/>
</dbReference>
<evidence type="ECO:0000313" key="8">
    <source>
        <dbReference type="EMBL" id="CZR63877.1"/>
    </source>
</evidence>
<feature type="region of interest" description="Disordered" evidence="5">
    <location>
        <begin position="777"/>
        <end position="840"/>
    </location>
</feature>
<feature type="transmembrane region" description="Helical" evidence="6">
    <location>
        <begin position="194"/>
        <end position="214"/>
    </location>
</feature>
<keyword evidence="3" id="KW-0106">Calcium</keyword>
<dbReference type="InterPro" id="IPR058650">
    <property type="entry name" value="Msy1/2-like"/>
</dbReference>
<dbReference type="GO" id="GO:0005262">
    <property type="term" value="F:calcium channel activity"/>
    <property type="evidence" value="ECO:0007669"/>
    <property type="project" value="TreeGrafter"/>
</dbReference>
<dbReference type="GO" id="GO:0006874">
    <property type="term" value="P:intracellular calcium ion homeostasis"/>
    <property type="evidence" value="ECO:0007669"/>
    <property type="project" value="TreeGrafter"/>
</dbReference>
<dbReference type="InterPro" id="IPR016688">
    <property type="entry name" value="MscS-like_plants/fungi"/>
</dbReference>
<evidence type="ECO:0000256" key="6">
    <source>
        <dbReference type="SAM" id="Phobius"/>
    </source>
</evidence>
<evidence type="ECO:0000256" key="4">
    <source>
        <dbReference type="PIRNR" id="PIRNR017209"/>
    </source>
</evidence>
<evidence type="ECO:0000259" key="7">
    <source>
        <dbReference type="PROSITE" id="PS50222"/>
    </source>
</evidence>
<gene>
    <name evidence="8" type="ORF">PAC_13774</name>
</gene>
<keyword evidence="4" id="KW-0256">Endoplasmic reticulum</keyword>
<dbReference type="GO" id="GO:0005789">
    <property type="term" value="C:endoplasmic reticulum membrane"/>
    <property type="evidence" value="ECO:0007669"/>
    <property type="project" value="UniProtKB-SubCell"/>
</dbReference>
<reference evidence="8 9" key="1">
    <citation type="submission" date="2016-03" db="EMBL/GenBank/DDBJ databases">
        <authorList>
            <person name="Ploux O."/>
        </authorList>
    </citation>
    <scope>NUCLEOTIDE SEQUENCE [LARGE SCALE GENOMIC DNA]</scope>
    <source>
        <strain evidence="8 9">UAMH 11012</strain>
    </source>
</reference>
<sequence>MPPEYILPELPLTQVPTARTTSSQHQTAAQPGVQSAPSISSQRSRISGTTHNGTPKEETEFNGVPKPAGHRRRQDRTNRIHNGGKKAPLNQMGKLYEKILTYSTGTRYSIYILPVALILMIPVIVGATQVSDDPKHDPKIGGIRVVWFFTWIEAVWLSYWGMKFIARIIPICFRYLAGVVSSETKKYARVLGNLQQIITILGWVIISFVLYEVLFSTASAGNTPLGWTKQFKQVMGAILVSTIIFAIEKTFVQLISVNYHARSFNNRIGASKRAVYLLSLLFDASRTLFPMYGPGFLEEDYIIHSNIEAYVRKGWRGQVDPNTAPDGHYRRIFKGIGRVSNKVNSVFGNIAGELTGKRVLPAKSAQSTVIECLEKTKSSKALAHRLWFSFVMEGNDAMHLDDLEEVLGPESHEIAEECFDMLDPDGNGDVSLDEISMKVEELCLERKAIARSMHDVSQAIKALDNVLSAVALLLSLFALISFLDTGFHSILSTASSTLISLSFIFSSTAAEFFGSCIFLFVKHPYDISDRVDIYGPDGLNRLVVEEISLLYSSFRRITDLEVIQIPNNILNTLWINNTSRAKSLIERLEVYISFDTSLEDIEVLRLEMENFVTCDENKRDFHPDVVFRCVGIGSMDKLQIQLEVRHKSNWSVEMVRAARHSKLMCALVLALRKVPIFGSGGGAAPLGDPANPTYSVVVSNQVAAASRAKAAKDANAARLHPTNVPASEDNEDVSKTTSGNEALTSIPEVIAGDPLRDHGAGSGDFNIIGDQRLQPSITRGSQLSVPTSNLGKSKSAQGRRKPGLTAPTRTSEVTQEEANLAAIPSNAGSGSFDPEAQTSR</sequence>
<dbReference type="EMBL" id="FJOG01000025">
    <property type="protein sequence ID" value="CZR63877.1"/>
    <property type="molecule type" value="Genomic_DNA"/>
</dbReference>
<feature type="region of interest" description="Disordered" evidence="5">
    <location>
        <begin position="1"/>
        <end position="86"/>
    </location>
</feature>
<evidence type="ECO:0000256" key="5">
    <source>
        <dbReference type="SAM" id="MobiDB-lite"/>
    </source>
</evidence>
<dbReference type="OrthoDB" id="544685at2759"/>
<evidence type="ECO:0000313" key="9">
    <source>
        <dbReference type="Proteomes" id="UP000184330"/>
    </source>
</evidence>
<feature type="transmembrane region" description="Helical" evidence="6">
    <location>
        <begin position="234"/>
        <end position="257"/>
    </location>
</feature>
<feature type="domain" description="EF-hand" evidence="7">
    <location>
        <begin position="410"/>
        <end position="445"/>
    </location>
</feature>
<feature type="transmembrane region" description="Helical" evidence="6">
    <location>
        <begin position="503"/>
        <end position="521"/>
    </location>
</feature>
<accession>A0A1L7XG02</accession>
<name>A0A1L7XG02_9HELO</name>
<feature type="compositionally biased region" description="Polar residues" evidence="5">
    <location>
        <begin position="14"/>
        <end position="53"/>
    </location>
</feature>
<keyword evidence="4 6" id="KW-0472">Membrane</keyword>
<protein>
    <recommendedName>
        <fullName evidence="4">Mechanosensitive ion channel protein</fullName>
    </recommendedName>
</protein>
<dbReference type="SUPFAM" id="SSF47473">
    <property type="entry name" value="EF-hand"/>
    <property type="match status" value="1"/>
</dbReference>
<evidence type="ECO:0000256" key="1">
    <source>
        <dbReference type="ARBA" id="ARBA00004127"/>
    </source>
</evidence>
<dbReference type="PROSITE" id="PS50222">
    <property type="entry name" value="EF_HAND_2"/>
    <property type="match status" value="1"/>
</dbReference>
<feature type="region of interest" description="Disordered" evidence="5">
    <location>
        <begin position="713"/>
        <end position="741"/>
    </location>
</feature>
<feature type="compositionally biased region" description="Polar residues" evidence="5">
    <location>
        <begin position="807"/>
        <end position="817"/>
    </location>
</feature>
<dbReference type="PROSITE" id="PS00018">
    <property type="entry name" value="EF_HAND_1"/>
    <property type="match status" value="1"/>
</dbReference>
<proteinExistence type="inferred from homology"/>
<dbReference type="InterPro" id="IPR011992">
    <property type="entry name" value="EF-hand-dom_pair"/>
</dbReference>
<evidence type="ECO:0000256" key="3">
    <source>
        <dbReference type="ARBA" id="ARBA00022837"/>
    </source>
</evidence>
<feature type="transmembrane region" description="Helical" evidence="6">
    <location>
        <begin position="140"/>
        <end position="158"/>
    </location>
</feature>
<dbReference type="Pfam" id="PF25886">
    <property type="entry name" value="Msy1"/>
    <property type="match status" value="1"/>
</dbReference>
<keyword evidence="6" id="KW-0812">Transmembrane</keyword>
<comment type="subcellular location">
    <subcellularLocation>
        <location evidence="1">Endomembrane system</location>
        <topology evidence="1">Multi-pass membrane protein</topology>
    </subcellularLocation>
    <subcellularLocation>
        <location evidence="4">Endoplasmic reticulum membrane</location>
    </subcellularLocation>
</comment>
<evidence type="ECO:0000256" key="2">
    <source>
        <dbReference type="ARBA" id="ARBA00008017"/>
    </source>
</evidence>
<dbReference type="Proteomes" id="UP000184330">
    <property type="component" value="Unassembled WGS sequence"/>
</dbReference>
<dbReference type="AlphaFoldDB" id="A0A1L7XG02"/>
<dbReference type="PANTHER" id="PTHR31323:SF14">
    <property type="entry name" value="MECHANOSENSITIVE ION CHANNEL PROTEIN MSY2"/>
    <property type="match status" value="1"/>
</dbReference>
<keyword evidence="6" id="KW-1133">Transmembrane helix</keyword>
<feature type="transmembrane region" description="Helical" evidence="6">
    <location>
        <begin position="108"/>
        <end position="128"/>
    </location>
</feature>
<keyword evidence="9" id="KW-1185">Reference proteome</keyword>